<dbReference type="EMBL" id="CP041345">
    <property type="protein sequence ID" value="QKG79032.1"/>
    <property type="molecule type" value="Genomic_DNA"/>
</dbReference>
<dbReference type="InterPro" id="IPR050361">
    <property type="entry name" value="MPP/UQCRC_Complex"/>
</dbReference>
<feature type="domain" description="Peptidase M16 C-terminal" evidence="4">
    <location>
        <begin position="242"/>
        <end position="413"/>
    </location>
</feature>
<evidence type="ECO:0000256" key="1">
    <source>
        <dbReference type="ARBA" id="ARBA00007261"/>
    </source>
</evidence>
<gene>
    <name evidence="5" type="ORF">FHG85_01710</name>
</gene>
<feature type="signal peptide" evidence="2">
    <location>
        <begin position="1"/>
        <end position="22"/>
    </location>
</feature>
<dbReference type="PANTHER" id="PTHR11851:SF49">
    <property type="entry name" value="MITOCHONDRIAL-PROCESSING PEPTIDASE SUBUNIT ALPHA"/>
    <property type="match status" value="1"/>
</dbReference>
<evidence type="ECO:0000259" key="3">
    <source>
        <dbReference type="Pfam" id="PF00675"/>
    </source>
</evidence>
<keyword evidence="2" id="KW-0732">Signal</keyword>
<dbReference type="AlphaFoldDB" id="A0A7D3XCE2"/>
<sequence length="958" mass="109781">MKKFIKNFLILALVALAFQPFAQNNKIKQFTLPNGLTVILDEQHDKPEVFGVVAVKTGGKNDPADATGMAHYQEHMLFKGTKQLGTIDWENEKPHIDKIFELYDSLGKTKDPEIRKQIQKAINEESVEANKYAIPNEMNNLLNEIGSSQINAGTGPDNTLFYNKFPANQIERWLDLYAHRFMEPVFRGFQAELEVVYEEKNLYNDMFQSRLLEEFQKHFFKNHPYGQQPLIGTIEDLKNPSLTKMYEFFKTYYVPNNMALILSGDFNSEEIIPIIEEKFGKWQRKELPEPKKWDEKPFNGREFHQARLTPIKLALLGYRAPSISDPKKPLVDVLTRLLNNSYSTGLLDKLSIDGNVIAAQSIMMPYMDHGAVMIFVVPKIFGQSLKKAEGLVLQEIEKIKKGEFDEELLESVKLEIYRNTNTELENIENRALTLTEAFTQGKSIDDVLNYPDMVKSITKDDIVKIANEIFGPNYLAFYSKMGFPKKEKIAKPDFKPLTQNKEAKSIYAQHFDSIPVRTPEFKFIDFNKDLRNIELAGGHKLLCVENPKNDIFSLSVSFHVGNEKIPLLKYASQAMNMAGAGSYDVNSLKNEFAKLGTSLWVWSSDNTTTLNITGIESNLEPTIKLLNLILADPKLEQNKLKNIINGEKTERKMERSEPDNVADALVEYGLYGEKSDYINRLTLKQLKKLKAEQLINAFKEATTYKATITYCGKKDPQAISNLVNKHLKLSASPKIDNTPLDKPKKQYTENTILFVNKPNARQSKMYVFINGEPFQINDAPYIDAFNDYFSGGFSGLMLQEIREYRSLAYSAGGSFRYPRVKGNPVNFLGYVGTQSDKTLTAMETLDTLIRQMPAKPERIGMIKNHLILSAQTKRPSFRYLANSVEYWRKQGFETDPLKIKLPIYRNLSWYDIENFYVSKMKEKPAVYMIVGDEKNIDMNEFAKYGKLVKIKEDELFSK</sequence>
<organism evidence="5 6">
    <name type="scientific">Tenuifilum thalassicum</name>
    <dbReference type="NCBI Taxonomy" id="2590900"/>
    <lineage>
        <taxon>Bacteria</taxon>
        <taxon>Pseudomonadati</taxon>
        <taxon>Bacteroidota</taxon>
        <taxon>Bacteroidia</taxon>
        <taxon>Bacteroidales</taxon>
        <taxon>Tenuifilaceae</taxon>
        <taxon>Tenuifilum</taxon>
    </lineage>
</organism>
<protein>
    <submittedName>
        <fullName evidence="5">Insulinase family protein</fullName>
    </submittedName>
</protein>
<accession>A0A7D3XCE2</accession>
<name>A0A7D3XCE2_9BACT</name>
<dbReference type="Proteomes" id="UP000500961">
    <property type="component" value="Chromosome"/>
</dbReference>
<dbReference type="Pfam" id="PF05193">
    <property type="entry name" value="Peptidase_M16_C"/>
    <property type="match status" value="2"/>
</dbReference>
<feature type="domain" description="Peptidase M16 N-terminal" evidence="3">
    <location>
        <begin position="38"/>
        <end position="83"/>
    </location>
</feature>
<feature type="domain" description="Peptidase M16 N-terminal" evidence="3">
    <location>
        <begin position="130"/>
        <end position="227"/>
    </location>
</feature>
<feature type="chain" id="PRO_5029615913" evidence="2">
    <location>
        <begin position="23"/>
        <end position="958"/>
    </location>
</feature>
<keyword evidence="6" id="KW-1185">Reference proteome</keyword>
<dbReference type="InterPro" id="IPR011765">
    <property type="entry name" value="Pept_M16_N"/>
</dbReference>
<dbReference type="PANTHER" id="PTHR11851">
    <property type="entry name" value="METALLOPROTEASE"/>
    <property type="match status" value="1"/>
</dbReference>
<evidence type="ECO:0000259" key="4">
    <source>
        <dbReference type="Pfam" id="PF05193"/>
    </source>
</evidence>
<dbReference type="SUPFAM" id="SSF63411">
    <property type="entry name" value="LuxS/MPP-like metallohydrolase"/>
    <property type="match status" value="4"/>
</dbReference>
<dbReference type="KEGG" id="ttz:FHG85_01710"/>
<dbReference type="InterPro" id="IPR007863">
    <property type="entry name" value="Peptidase_M16_C"/>
</dbReference>
<proteinExistence type="inferred from homology"/>
<comment type="similarity">
    <text evidence="1">Belongs to the peptidase M16 family.</text>
</comment>
<dbReference type="RefSeq" id="WP_173072549.1">
    <property type="nucleotide sequence ID" value="NZ_CP041345.1"/>
</dbReference>
<dbReference type="Gene3D" id="3.30.830.10">
    <property type="entry name" value="Metalloenzyme, LuxS/M16 peptidase-like"/>
    <property type="match status" value="4"/>
</dbReference>
<evidence type="ECO:0000313" key="5">
    <source>
        <dbReference type="EMBL" id="QKG79032.1"/>
    </source>
</evidence>
<dbReference type="InterPro" id="IPR011249">
    <property type="entry name" value="Metalloenz_LuxS/M16"/>
</dbReference>
<evidence type="ECO:0000313" key="6">
    <source>
        <dbReference type="Proteomes" id="UP000500961"/>
    </source>
</evidence>
<dbReference type="GO" id="GO:0046872">
    <property type="term" value="F:metal ion binding"/>
    <property type="evidence" value="ECO:0007669"/>
    <property type="project" value="InterPro"/>
</dbReference>
<evidence type="ECO:0000256" key="2">
    <source>
        <dbReference type="SAM" id="SignalP"/>
    </source>
</evidence>
<feature type="domain" description="Peptidase M16 C-terminal" evidence="4">
    <location>
        <begin position="706"/>
        <end position="845"/>
    </location>
</feature>
<dbReference type="Pfam" id="PF00675">
    <property type="entry name" value="Peptidase_M16"/>
    <property type="match status" value="2"/>
</dbReference>
<reference evidence="5 6" key="1">
    <citation type="submission" date="2019-07" db="EMBL/GenBank/DDBJ databases">
        <title>Thalassofilum flectens gen. nov., sp. nov., a novel moderate thermophilic anaerobe from a shallow sea hot spring in Kunashir Island (Russia), representing a new family in the order Bacteroidales, and proposal of Thalassofilacea fam. nov.</title>
        <authorList>
            <person name="Kochetkova T.V."/>
            <person name="Podosokorskaya O.A."/>
            <person name="Novikov A."/>
            <person name="Elcheninov A.G."/>
            <person name="Toshchakov S.V."/>
            <person name="Kublanov I.V."/>
        </authorList>
    </citation>
    <scope>NUCLEOTIDE SEQUENCE [LARGE SCALE GENOMIC DNA]</scope>
    <source>
        <strain evidence="5 6">38-H</strain>
    </source>
</reference>